<dbReference type="InterPro" id="IPR012314">
    <property type="entry name" value="Pept_M12B_GON-ADAMTSs"/>
</dbReference>
<evidence type="ECO:0000256" key="1">
    <source>
        <dbReference type="ARBA" id="ARBA00004613"/>
    </source>
</evidence>
<feature type="non-terminal residue" evidence="7">
    <location>
        <position position="461"/>
    </location>
</feature>
<evidence type="ECO:0000256" key="4">
    <source>
        <dbReference type="ARBA" id="ARBA00022729"/>
    </source>
</evidence>
<dbReference type="PROSITE" id="PS51046">
    <property type="entry name" value="GON"/>
    <property type="match status" value="1"/>
</dbReference>
<dbReference type="OrthoDB" id="5948003at2759"/>
<dbReference type="GO" id="GO:0005576">
    <property type="term" value="C:extracellular region"/>
    <property type="evidence" value="ECO:0007669"/>
    <property type="project" value="UniProtKB-SubCell"/>
</dbReference>
<dbReference type="GO" id="GO:0030198">
    <property type="term" value="P:extracellular matrix organization"/>
    <property type="evidence" value="ECO:0007669"/>
    <property type="project" value="TreeGrafter"/>
</dbReference>
<evidence type="ECO:0000313" key="8">
    <source>
        <dbReference type="Proteomes" id="UP000700334"/>
    </source>
</evidence>
<keyword evidence="4" id="KW-0732">Signal</keyword>
<name>A0A8J5ZUW3_GALPY</name>
<dbReference type="Pfam" id="PF19030">
    <property type="entry name" value="TSP1_ADAMTS"/>
    <property type="match status" value="3"/>
</dbReference>
<gene>
    <name evidence="7" type="ORF">J0S82_002831</name>
</gene>
<dbReference type="FunFam" id="2.20.100.10:FF:000005">
    <property type="entry name" value="ADAM metallopeptidase with thrombospondin type 1 motif 9"/>
    <property type="match status" value="1"/>
</dbReference>
<accession>A0A8J5ZUW3</accession>
<evidence type="ECO:0000256" key="3">
    <source>
        <dbReference type="ARBA" id="ARBA00022723"/>
    </source>
</evidence>
<dbReference type="Gene3D" id="2.20.100.10">
    <property type="entry name" value="Thrombospondin type-1 (TSP1) repeat"/>
    <property type="match status" value="4"/>
</dbReference>
<reference evidence="7" key="1">
    <citation type="journal article" date="2021" name="Evol. Appl.">
        <title>The genome of the Pyrenean desman and the effects of bottlenecks and inbreeding on the genomic landscape of an endangered species.</title>
        <authorList>
            <person name="Escoda L."/>
            <person name="Castresana J."/>
        </authorList>
    </citation>
    <scope>NUCLEOTIDE SEQUENCE</scope>
    <source>
        <strain evidence="7">IBE-C5619</strain>
    </source>
</reference>
<dbReference type="GO" id="GO:0004222">
    <property type="term" value="F:metalloendopeptidase activity"/>
    <property type="evidence" value="ECO:0007669"/>
    <property type="project" value="InterPro"/>
</dbReference>
<evidence type="ECO:0000259" key="6">
    <source>
        <dbReference type="PROSITE" id="PS51046"/>
    </source>
</evidence>
<dbReference type="PROSITE" id="PS50092">
    <property type="entry name" value="TSP1"/>
    <property type="match status" value="3"/>
</dbReference>
<feature type="domain" description="GON" evidence="6">
    <location>
        <begin position="261"/>
        <end position="461"/>
    </location>
</feature>
<dbReference type="AlphaFoldDB" id="A0A8J5ZUW3"/>
<dbReference type="InterPro" id="IPR000884">
    <property type="entry name" value="TSP1_rpt"/>
</dbReference>
<evidence type="ECO:0000313" key="7">
    <source>
        <dbReference type="EMBL" id="KAG8510104.1"/>
    </source>
</evidence>
<comment type="subcellular location">
    <subcellularLocation>
        <location evidence="1">Secreted</location>
    </subcellularLocation>
</comment>
<keyword evidence="8" id="KW-1185">Reference proteome</keyword>
<dbReference type="SUPFAM" id="SSF82895">
    <property type="entry name" value="TSP-1 type 1 repeat"/>
    <property type="match status" value="3"/>
</dbReference>
<dbReference type="PANTHER" id="PTHR13723:SF200">
    <property type="entry name" value="ADAM METALLOPEPTIDASE WITH THROMBOSPONDIN TYPE 1 MOTIF B, ISOFORM B"/>
    <property type="match status" value="1"/>
</dbReference>
<proteinExistence type="predicted"/>
<dbReference type="Pfam" id="PF08685">
    <property type="entry name" value="GON"/>
    <property type="match status" value="1"/>
</dbReference>
<dbReference type="GO" id="GO:0006508">
    <property type="term" value="P:proteolysis"/>
    <property type="evidence" value="ECO:0007669"/>
    <property type="project" value="TreeGrafter"/>
</dbReference>
<evidence type="ECO:0000256" key="5">
    <source>
        <dbReference type="ARBA" id="ARBA00022737"/>
    </source>
</evidence>
<keyword evidence="3" id="KW-0479">Metal-binding</keyword>
<dbReference type="EMBL" id="JAGFMF010011911">
    <property type="protein sequence ID" value="KAG8510104.1"/>
    <property type="molecule type" value="Genomic_DNA"/>
</dbReference>
<dbReference type="InterPro" id="IPR050439">
    <property type="entry name" value="ADAMTS_ADAMTS-like"/>
</dbReference>
<organism evidence="7 8">
    <name type="scientific">Galemys pyrenaicus</name>
    <name type="common">Iberian desman</name>
    <name type="synonym">Pyrenean desman</name>
    <dbReference type="NCBI Taxonomy" id="202257"/>
    <lineage>
        <taxon>Eukaryota</taxon>
        <taxon>Metazoa</taxon>
        <taxon>Chordata</taxon>
        <taxon>Craniata</taxon>
        <taxon>Vertebrata</taxon>
        <taxon>Euteleostomi</taxon>
        <taxon>Mammalia</taxon>
        <taxon>Eutheria</taxon>
        <taxon>Laurasiatheria</taxon>
        <taxon>Eulipotyphla</taxon>
        <taxon>Talpidae</taxon>
        <taxon>Galemys</taxon>
    </lineage>
</organism>
<dbReference type="InterPro" id="IPR036383">
    <property type="entry name" value="TSP1_rpt_sf"/>
</dbReference>
<protein>
    <submittedName>
        <fullName evidence="7">A disintegrin and metalloproteinase with thrombospondin motifs 20</fullName>
    </submittedName>
</protein>
<keyword evidence="2" id="KW-0964">Secreted</keyword>
<dbReference type="SMART" id="SM00209">
    <property type="entry name" value="TSP1"/>
    <property type="match status" value="3"/>
</dbReference>
<evidence type="ECO:0000256" key="2">
    <source>
        <dbReference type="ARBA" id="ARBA00022525"/>
    </source>
</evidence>
<dbReference type="GO" id="GO:0008270">
    <property type="term" value="F:zinc ion binding"/>
    <property type="evidence" value="ECO:0007669"/>
    <property type="project" value="InterPro"/>
</dbReference>
<comment type="caution">
    <text evidence="7">The sequence shown here is derived from an EMBL/GenBank/DDBJ whole genome shotgun (WGS) entry which is preliminary data.</text>
</comment>
<dbReference type="Proteomes" id="UP000700334">
    <property type="component" value="Unassembled WGS sequence"/>
</dbReference>
<dbReference type="GO" id="GO:0031012">
    <property type="term" value="C:extracellular matrix"/>
    <property type="evidence" value="ECO:0007669"/>
    <property type="project" value="TreeGrafter"/>
</dbReference>
<keyword evidence="5" id="KW-0677">Repeat</keyword>
<sequence length="461" mass="52324">TCGRGLKHREVLCIDKFQEKLEETNCSHLQKPRTHKACRSARCPSWKANRWNECSVTCGSGVQQRDVYCRLRDVGRVAEELCDRSTQPYFQRQCWRQDCVQYQWVAGEWLPCSTSCKKKETLRQVKCVDVQNVQVNESFCDTSTRPISVQKCRTLPCKYIVVTGDSSQCTGNCGFNYRQRITDCIRIEPTEKYMVHQLSPVYYGKCPVLPSPQVYKCNIRSCLHVATWKVGKWSKCSVTCGTGIMARRVECMTENGFSSKKFTSCKEIQMKTNITKDADYYLNIKGRMIKVYCAGMHLDNPKEYISLVKGEEDNFSEVYGFRLQNPYECPFNGSRRQDCECKNDYLAAGYTVFRKIRIDLTSMQIKTTDLHFAQTLFGKAVPYATAGDCYSAARCPQGQFSINLVGTGMKISSTAKWLAQGSYASVIIHRSQDGTKVYGRCGGFCGKCVPHMAIGLPVQVI</sequence>
<dbReference type="PANTHER" id="PTHR13723">
    <property type="entry name" value="ADAMTS A DISINTEGRIN AND METALLOPROTEASE WITH THROMBOSPONDIN MOTIFS PROTEASE"/>
    <property type="match status" value="1"/>
</dbReference>